<evidence type="ECO:0000259" key="3">
    <source>
        <dbReference type="Pfam" id="PF00884"/>
    </source>
</evidence>
<dbReference type="EMBL" id="CP051680">
    <property type="protein sequence ID" value="QJD85574.1"/>
    <property type="molecule type" value="Genomic_DNA"/>
</dbReference>
<proteinExistence type="inferred from homology"/>
<protein>
    <submittedName>
        <fullName evidence="4">Sulfatase-like hydrolase/transferase</fullName>
    </submittedName>
</protein>
<dbReference type="InterPro" id="IPR000917">
    <property type="entry name" value="Sulfatase_N"/>
</dbReference>
<evidence type="ECO:0000313" key="5">
    <source>
        <dbReference type="Proteomes" id="UP000502248"/>
    </source>
</evidence>
<dbReference type="SUPFAM" id="SSF53649">
    <property type="entry name" value="Alkaline phosphatase-like"/>
    <property type="match status" value="1"/>
</dbReference>
<evidence type="ECO:0000256" key="1">
    <source>
        <dbReference type="ARBA" id="ARBA00008779"/>
    </source>
</evidence>
<dbReference type="Proteomes" id="UP000502248">
    <property type="component" value="Chromosome"/>
</dbReference>
<dbReference type="InterPro" id="IPR017850">
    <property type="entry name" value="Alkaline_phosphatase_core_sf"/>
</dbReference>
<dbReference type="PANTHER" id="PTHR42693">
    <property type="entry name" value="ARYLSULFATASE FAMILY MEMBER"/>
    <property type="match status" value="1"/>
</dbReference>
<evidence type="ECO:0000256" key="2">
    <source>
        <dbReference type="ARBA" id="ARBA00022801"/>
    </source>
</evidence>
<dbReference type="KEGG" id="cheb:HH215_21915"/>
<dbReference type="AlphaFoldDB" id="A0A7Z2VMC3"/>
<keyword evidence="2 4" id="KW-0378">Hydrolase</keyword>
<gene>
    <name evidence="4" type="ORF">HH215_21915</name>
</gene>
<organism evidence="4 5">
    <name type="scientific">Cohnella herbarum</name>
    <dbReference type="NCBI Taxonomy" id="2728023"/>
    <lineage>
        <taxon>Bacteria</taxon>
        <taxon>Bacillati</taxon>
        <taxon>Bacillota</taxon>
        <taxon>Bacilli</taxon>
        <taxon>Bacillales</taxon>
        <taxon>Paenibacillaceae</taxon>
        <taxon>Cohnella</taxon>
    </lineage>
</organism>
<name>A0A7Z2VMC3_9BACL</name>
<dbReference type="GO" id="GO:0016740">
    <property type="term" value="F:transferase activity"/>
    <property type="evidence" value="ECO:0007669"/>
    <property type="project" value="UniProtKB-KW"/>
</dbReference>
<dbReference type="Pfam" id="PF00884">
    <property type="entry name" value="Sulfatase"/>
    <property type="match status" value="1"/>
</dbReference>
<accession>A0A7Z2VMC3</accession>
<comment type="similarity">
    <text evidence="1">Belongs to the sulfatase family.</text>
</comment>
<dbReference type="GO" id="GO:0004065">
    <property type="term" value="F:arylsulfatase activity"/>
    <property type="evidence" value="ECO:0007669"/>
    <property type="project" value="TreeGrafter"/>
</dbReference>
<feature type="domain" description="Sulfatase N-terminal" evidence="3">
    <location>
        <begin position="11"/>
        <end position="393"/>
    </location>
</feature>
<dbReference type="RefSeq" id="WP_169281834.1">
    <property type="nucleotide sequence ID" value="NZ_CP051680.1"/>
</dbReference>
<sequence length="582" mass="66984">MNNSRSSLEKPNFLFLLVDEERYPPVYENSEIKEWRKRNLIAQERLRSHGLEFHRHYIGSTACSPSRTTIFTGQYPSLHGVSQTTGIAKRVFDSDMHWLDRNTVPTMGDYFREAGYLTSYRGKWHISYEDIVIPGTHNGLISYNPVTGVPDLQREALYKHADRLDSFGFNGWIGPEPHGRNPRNSASSASIGLRGRDEVYAAEAVRLIESLDRQCMQGGNVPPWLIVASFVNPHDIVLYGDLAARLPEFRFDVEPMPEVAPPPTLDESLAAKPRCQTSYRELYPKAMQPITDQAHYRKLYFQLQKNADWQMNRVFEALTRSSFYDNTIVIFTSDHGDLLGAHGRQFQKMYSAYEEIVHVPLVIHNRHLFPRHIDCQALTSHMDLLPTMLGLANADTEEIQVRLRSRFSEVHPFVGRNLAPYVRGRNGAGIDDEPVYFMTDDDITRGQHQVSPLGIAYSSVIQPNHIETVIMSIMRNGKKELWKYSRYFDNVQFWSQPGVQDVTVHPVDGEGAKEGQLTGWVTTVKTQPVQDEYELYNLSEDPLETRNFAYTNVTEYSLGIQRQMMKLLDEQRARKRLYPRHR</sequence>
<dbReference type="CDD" id="cd16035">
    <property type="entry name" value="sulfatase_like"/>
    <property type="match status" value="1"/>
</dbReference>
<keyword evidence="4" id="KW-0808">Transferase</keyword>
<dbReference type="InterPro" id="IPR050738">
    <property type="entry name" value="Sulfatase"/>
</dbReference>
<dbReference type="PANTHER" id="PTHR42693:SF53">
    <property type="entry name" value="ENDO-4-O-SULFATASE"/>
    <property type="match status" value="1"/>
</dbReference>
<dbReference type="Gene3D" id="3.40.720.10">
    <property type="entry name" value="Alkaline Phosphatase, subunit A"/>
    <property type="match status" value="1"/>
</dbReference>
<keyword evidence="5" id="KW-1185">Reference proteome</keyword>
<evidence type="ECO:0000313" key="4">
    <source>
        <dbReference type="EMBL" id="QJD85574.1"/>
    </source>
</evidence>
<reference evidence="4 5" key="1">
    <citation type="submission" date="2020-04" db="EMBL/GenBank/DDBJ databases">
        <title>Genome sequencing of novel species.</title>
        <authorList>
            <person name="Heo J."/>
            <person name="Kim S.-J."/>
            <person name="Kim J.-S."/>
            <person name="Hong S.-B."/>
            <person name="Kwon S.-W."/>
        </authorList>
    </citation>
    <scope>NUCLEOTIDE SEQUENCE [LARGE SCALE GENOMIC DNA]</scope>
    <source>
        <strain evidence="4 5">MFER-1</strain>
    </source>
</reference>